<dbReference type="InterPro" id="IPR000061">
    <property type="entry name" value="Surp"/>
</dbReference>
<feature type="region of interest" description="Disordered" evidence="7">
    <location>
        <begin position="301"/>
        <end position="329"/>
    </location>
</feature>
<dbReference type="InParanoid" id="Q22RL3"/>
<gene>
    <name evidence="10" type="ORF">TTHERM_00013750</name>
</gene>
<keyword evidence="6" id="KW-0539">Nucleus</keyword>
<comment type="subcellular location">
    <subcellularLocation>
        <location evidence="1">Nucleus</location>
    </subcellularLocation>
</comment>
<dbReference type="OrthoDB" id="447637at2759"/>
<dbReference type="Gene3D" id="3.10.20.90">
    <property type="entry name" value="Phosphatidylinositol 3-kinase Catalytic Subunit, Chain A, domain 1"/>
    <property type="match status" value="1"/>
</dbReference>
<accession>Q22RL3</accession>
<feature type="domain" description="SURP motif" evidence="9">
    <location>
        <begin position="150"/>
        <end position="192"/>
    </location>
</feature>
<dbReference type="Pfam" id="PF12230">
    <property type="entry name" value="PRP21_like_P"/>
    <property type="match status" value="1"/>
</dbReference>
<dbReference type="SUPFAM" id="SSF109905">
    <property type="entry name" value="Surp module (SWAP domain)"/>
    <property type="match status" value="2"/>
</dbReference>
<dbReference type="GO" id="GO:0005686">
    <property type="term" value="C:U2 snRNP"/>
    <property type="evidence" value="ECO:0007669"/>
    <property type="project" value="UniProtKB-ARBA"/>
</dbReference>
<dbReference type="PROSITE" id="PS50053">
    <property type="entry name" value="UBIQUITIN_2"/>
    <property type="match status" value="1"/>
</dbReference>
<dbReference type="EMBL" id="GG662845">
    <property type="protein sequence ID" value="EAR88109.2"/>
    <property type="molecule type" value="Genomic_DNA"/>
</dbReference>
<dbReference type="KEGG" id="tet:TTHERM_00013750"/>
<evidence type="ECO:0000256" key="4">
    <source>
        <dbReference type="ARBA" id="ARBA00022737"/>
    </source>
</evidence>
<evidence type="ECO:0000313" key="11">
    <source>
        <dbReference type="Proteomes" id="UP000009168"/>
    </source>
</evidence>
<evidence type="ECO:0000259" key="8">
    <source>
        <dbReference type="PROSITE" id="PS50053"/>
    </source>
</evidence>
<dbReference type="PANTHER" id="PTHR15316:SF1">
    <property type="entry name" value="SPLICING FACTOR 3A SUBUNIT 1"/>
    <property type="match status" value="1"/>
</dbReference>
<dbReference type="FunFam" id="1.10.10.790:FF:000001">
    <property type="entry name" value="Splicing factor 3a, subunit 1"/>
    <property type="match status" value="1"/>
</dbReference>
<dbReference type="SMART" id="SM00648">
    <property type="entry name" value="SWAP"/>
    <property type="match status" value="2"/>
</dbReference>
<evidence type="ECO:0000256" key="5">
    <source>
        <dbReference type="ARBA" id="ARBA00023187"/>
    </source>
</evidence>
<dbReference type="SUPFAM" id="SSF54236">
    <property type="entry name" value="Ubiquitin-like"/>
    <property type="match status" value="1"/>
</dbReference>
<dbReference type="GeneID" id="7823248"/>
<reference evidence="11" key="1">
    <citation type="journal article" date="2006" name="PLoS Biol.">
        <title>Macronuclear genome sequence of the ciliate Tetrahymena thermophila, a model eukaryote.</title>
        <authorList>
            <person name="Eisen J.A."/>
            <person name="Coyne R.S."/>
            <person name="Wu M."/>
            <person name="Wu D."/>
            <person name="Thiagarajan M."/>
            <person name="Wortman J.R."/>
            <person name="Badger J.H."/>
            <person name="Ren Q."/>
            <person name="Amedeo P."/>
            <person name="Jones K.M."/>
            <person name="Tallon L.J."/>
            <person name="Delcher A.L."/>
            <person name="Salzberg S.L."/>
            <person name="Silva J.C."/>
            <person name="Haas B.J."/>
            <person name="Majoros W.H."/>
            <person name="Farzad M."/>
            <person name="Carlton J.M."/>
            <person name="Smith R.K. Jr."/>
            <person name="Garg J."/>
            <person name="Pearlman R.E."/>
            <person name="Karrer K.M."/>
            <person name="Sun L."/>
            <person name="Manning G."/>
            <person name="Elde N.C."/>
            <person name="Turkewitz A.P."/>
            <person name="Asai D.J."/>
            <person name="Wilkes D.E."/>
            <person name="Wang Y."/>
            <person name="Cai H."/>
            <person name="Collins K."/>
            <person name="Stewart B.A."/>
            <person name="Lee S.R."/>
            <person name="Wilamowska K."/>
            <person name="Weinberg Z."/>
            <person name="Ruzzo W.L."/>
            <person name="Wloga D."/>
            <person name="Gaertig J."/>
            <person name="Frankel J."/>
            <person name="Tsao C.-C."/>
            <person name="Gorovsky M.A."/>
            <person name="Keeling P.J."/>
            <person name="Waller R.F."/>
            <person name="Patron N.J."/>
            <person name="Cherry J.M."/>
            <person name="Stover N.A."/>
            <person name="Krieger C.J."/>
            <person name="del Toro C."/>
            <person name="Ryder H.F."/>
            <person name="Williamson S.C."/>
            <person name="Barbeau R.A."/>
            <person name="Hamilton E.P."/>
            <person name="Orias E."/>
        </authorList>
    </citation>
    <scope>NUCLEOTIDE SEQUENCE [LARGE SCALE GENOMIC DNA]</scope>
    <source>
        <strain evidence="11">SB210</strain>
    </source>
</reference>
<evidence type="ECO:0000256" key="1">
    <source>
        <dbReference type="ARBA" id="ARBA00004123"/>
    </source>
</evidence>
<dbReference type="CDD" id="cd01800">
    <property type="entry name" value="Ubl_SF3a120"/>
    <property type="match status" value="1"/>
</dbReference>
<dbReference type="InterPro" id="IPR035563">
    <property type="entry name" value="SF3As1_ubi"/>
</dbReference>
<dbReference type="InterPro" id="IPR000626">
    <property type="entry name" value="Ubiquitin-like_dom"/>
</dbReference>
<dbReference type="GO" id="GO:0045292">
    <property type="term" value="P:mRNA cis splicing, via spliceosome"/>
    <property type="evidence" value="ECO:0007669"/>
    <property type="project" value="InterPro"/>
</dbReference>
<dbReference type="RefSeq" id="XP_001008354.2">
    <property type="nucleotide sequence ID" value="XM_001008354.2"/>
</dbReference>
<dbReference type="GO" id="GO:0071013">
    <property type="term" value="C:catalytic step 2 spliceosome"/>
    <property type="evidence" value="ECO:0007669"/>
    <property type="project" value="TreeGrafter"/>
</dbReference>
<dbReference type="Pfam" id="PF01805">
    <property type="entry name" value="Surp"/>
    <property type="match status" value="2"/>
</dbReference>
<name>Q22RL3_TETTS</name>
<dbReference type="eggNOG" id="KOG0007">
    <property type="taxonomic scope" value="Eukaryota"/>
</dbReference>
<dbReference type="HOGENOM" id="CLU_013259_1_0_1"/>
<keyword evidence="4" id="KW-0677">Repeat</keyword>
<dbReference type="AlphaFoldDB" id="Q22RL3"/>
<dbReference type="InterPro" id="IPR045146">
    <property type="entry name" value="SF3A1"/>
</dbReference>
<dbReference type="InterPro" id="IPR022030">
    <property type="entry name" value="SF3A1_dom"/>
</dbReference>
<feature type="region of interest" description="Disordered" evidence="7">
    <location>
        <begin position="468"/>
        <end position="494"/>
    </location>
</feature>
<dbReference type="Proteomes" id="UP000009168">
    <property type="component" value="Unassembled WGS sequence"/>
</dbReference>
<proteinExistence type="predicted"/>
<feature type="compositionally biased region" description="Basic and acidic residues" evidence="7">
    <location>
        <begin position="305"/>
        <end position="317"/>
    </location>
</feature>
<dbReference type="InterPro" id="IPR029071">
    <property type="entry name" value="Ubiquitin-like_domsf"/>
</dbReference>
<dbReference type="GO" id="GO:0000381">
    <property type="term" value="P:regulation of alternative mRNA splicing, via spliceosome"/>
    <property type="evidence" value="ECO:0007669"/>
    <property type="project" value="TreeGrafter"/>
</dbReference>
<dbReference type="PANTHER" id="PTHR15316">
    <property type="entry name" value="SPLICEOSOME ASSOCIATED PROTEIN 114/SWAP SPLICING FACTOR-RELATED"/>
    <property type="match status" value="1"/>
</dbReference>
<evidence type="ECO:0000313" key="10">
    <source>
        <dbReference type="EMBL" id="EAR88109.2"/>
    </source>
</evidence>
<dbReference type="PROSITE" id="PS50128">
    <property type="entry name" value="SURP"/>
    <property type="match status" value="2"/>
</dbReference>
<sequence>MSQTVGLIIPPPEIRTIIDKTAEFVVKHGAAVEENIIQAQVNNLSFNFLKQNDPYRPYYDSKIAEFARQFTQIISEQVEGRTDGADQEQNHNAAPQYQNEFLANKEKLLKRQEVPKEEVNDLDMEVIQQIENPNYVIQIPTQLTSLELDIIKHTAQFVAKNGKKFLISLTEREKQNPQFDFLKPTNSLFSFFISLVNSYQKIIQIKESQLDNIIRNGKSKQHIYSQALRIFDHLKQKRQQEKKQSEIEKEERLLKESIDWNDFYVAETIDFNDSFANYNNSNTLTQAQDIPAIPEIPAVQPTPIEEEKPKEPPKKDIPTVPGPNEIQPSIIPDENIKIKADYKRQQNNQRNECTKCQICGQLIPIDDYNQHLEIEMLDPKYQQLKKEQQASSKTSSTVHDPQIIQNLYDMKKHRPEIFGYAEEQFEKIVENEPSGPSKPIWDGQSATMTRTTATVAMLAQSTRRKYEEQLKQKGLLPQSDEQNKQSQQDSIQLSRNKLSQLEEGVSLEPEQIFLQKNPGAVTLNIRIPEDIERNAKLTGQLIKLTFQPHNTIQQIKQTISEKIGVDLEQSNLKSTLFKSLKSEKSIAFYNLFNGAALELNLK</sequence>
<dbReference type="GO" id="GO:0071004">
    <property type="term" value="C:U2-type prespliceosome"/>
    <property type="evidence" value="ECO:0007669"/>
    <property type="project" value="TreeGrafter"/>
</dbReference>
<evidence type="ECO:0000256" key="7">
    <source>
        <dbReference type="SAM" id="MobiDB-lite"/>
    </source>
</evidence>
<evidence type="ECO:0000256" key="3">
    <source>
        <dbReference type="ARBA" id="ARBA00022728"/>
    </source>
</evidence>
<feature type="compositionally biased region" description="Polar residues" evidence="7">
    <location>
        <begin position="484"/>
        <end position="494"/>
    </location>
</feature>
<keyword evidence="2" id="KW-0507">mRNA processing</keyword>
<keyword evidence="3" id="KW-0747">Spliceosome</keyword>
<dbReference type="Gene3D" id="1.10.10.790">
    <property type="entry name" value="Surp module"/>
    <property type="match status" value="2"/>
</dbReference>
<protein>
    <submittedName>
        <fullName evidence="10">Surp module family protein</fullName>
    </submittedName>
</protein>
<dbReference type="STRING" id="312017.Q22RL3"/>
<keyword evidence="11" id="KW-1185">Reference proteome</keyword>
<evidence type="ECO:0000256" key="2">
    <source>
        <dbReference type="ARBA" id="ARBA00022664"/>
    </source>
</evidence>
<organism evidence="10 11">
    <name type="scientific">Tetrahymena thermophila (strain SB210)</name>
    <dbReference type="NCBI Taxonomy" id="312017"/>
    <lineage>
        <taxon>Eukaryota</taxon>
        <taxon>Sar</taxon>
        <taxon>Alveolata</taxon>
        <taxon>Ciliophora</taxon>
        <taxon>Intramacronucleata</taxon>
        <taxon>Oligohymenophorea</taxon>
        <taxon>Hymenostomatida</taxon>
        <taxon>Tetrahymenina</taxon>
        <taxon>Tetrahymenidae</taxon>
        <taxon>Tetrahymena</taxon>
    </lineage>
</organism>
<feature type="domain" description="Ubiquitin-like" evidence="8">
    <location>
        <begin position="521"/>
        <end position="602"/>
    </location>
</feature>
<evidence type="ECO:0000259" key="9">
    <source>
        <dbReference type="PROSITE" id="PS50128"/>
    </source>
</evidence>
<dbReference type="FunFam" id="1.10.10.790:FF:000002">
    <property type="entry name" value="Splicing factor 3A subunit 1"/>
    <property type="match status" value="1"/>
</dbReference>
<dbReference type="GO" id="GO:0003723">
    <property type="term" value="F:RNA binding"/>
    <property type="evidence" value="ECO:0007669"/>
    <property type="project" value="InterPro"/>
</dbReference>
<keyword evidence="5" id="KW-0508">mRNA splicing</keyword>
<dbReference type="InterPro" id="IPR035967">
    <property type="entry name" value="SWAP/Surp_sf"/>
</dbReference>
<feature type="domain" description="SURP motif" evidence="9">
    <location>
        <begin position="17"/>
        <end position="59"/>
    </location>
</feature>
<evidence type="ECO:0000256" key="6">
    <source>
        <dbReference type="ARBA" id="ARBA00023242"/>
    </source>
</evidence>